<dbReference type="AlphaFoldDB" id="A0A2M8F9M6"/>
<name>A0A2M8F9M6_9BACT</name>
<evidence type="ECO:0000313" key="3">
    <source>
        <dbReference type="Proteomes" id="UP000231456"/>
    </source>
</evidence>
<evidence type="ECO:0000313" key="2">
    <source>
        <dbReference type="EMBL" id="PJC52421.1"/>
    </source>
</evidence>
<sequence length="276" mass="31604">MHIFKKAFLFLTILILLSILVLSTKHPSHDRDWATDQAILPHVTISGTEVQIEHFRDFSYTSTSEYTPRYKTKTVDTREIVSLDYLVEPFGEMKGAAHTLLSFGFQTASGTDYVAVSVEIRKEKGESFSPLKGLLREYELMYVVGSEDDLIQLRTNFRKDDVYLYPIKTTKDRMAAIFLSMMERIAGIEHTPEFYNTMTNNCTSNIRDHVNTVVEDRVPWTTSVFLPGYSDKRAYGLGLIDTALSFEEARAHFYITDIAAEATDDMSFSDLIRSRR</sequence>
<feature type="domain" description="Lnb N-terminal periplasmic" evidence="1">
    <location>
        <begin position="66"/>
        <end position="221"/>
    </location>
</feature>
<comment type="caution">
    <text evidence="2">The sequence shown here is derived from an EMBL/GenBank/DDBJ whole genome shotgun (WGS) entry which is preliminary data.</text>
</comment>
<dbReference type="Pfam" id="PF13387">
    <property type="entry name" value="Lnb_N"/>
    <property type="match status" value="1"/>
</dbReference>
<accession>A0A2M8F9M6</accession>
<reference evidence="3" key="1">
    <citation type="submission" date="2017-09" db="EMBL/GenBank/DDBJ databases">
        <title>Depth-based differentiation of microbial function through sediment-hosted aquifers and enrichment of novel symbionts in the deep terrestrial subsurface.</title>
        <authorList>
            <person name="Probst A.J."/>
            <person name="Ladd B."/>
            <person name="Jarett J.K."/>
            <person name="Geller-Mcgrath D.E."/>
            <person name="Sieber C.M.K."/>
            <person name="Emerson J.B."/>
            <person name="Anantharaman K."/>
            <person name="Thomas B.C."/>
            <person name="Malmstrom R."/>
            <person name="Stieglmeier M."/>
            <person name="Klingl A."/>
            <person name="Woyke T."/>
            <person name="Ryan C.M."/>
            <person name="Banfield J.F."/>
        </authorList>
    </citation>
    <scope>NUCLEOTIDE SEQUENCE [LARGE SCALE GENOMIC DNA]</scope>
</reference>
<dbReference type="Proteomes" id="UP000231456">
    <property type="component" value="Unassembled WGS sequence"/>
</dbReference>
<gene>
    <name evidence="2" type="ORF">CO030_02905</name>
</gene>
<dbReference type="InterPro" id="IPR025178">
    <property type="entry name" value="Lnb_N"/>
</dbReference>
<evidence type="ECO:0000259" key="1">
    <source>
        <dbReference type="Pfam" id="PF13387"/>
    </source>
</evidence>
<proteinExistence type="predicted"/>
<organism evidence="2 3">
    <name type="scientific">Candidatus Magasanikbacteria bacterium CG_4_9_14_0_2_um_filter_42_11</name>
    <dbReference type="NCBI Taxonomy" id="1974643"/>
    <lineage>
        <taxon>Bacteria</taxon>
        <taxon>Candidatus Magasanikiibacteriota</taxon>
    </lineage>
</organism>
<dbReference type="EMBL" id="PFRH01000095">
    <property type="protein sequence ID" value="PJC52421.1"/>
    <property type="molecule type" value="Genomic_DNA"/>
</dbReference>
<protein>
    <recommendedName>
        <fullName evidence="1">Lnb N-terminal periplasmic domain-containing protein</fullName>
    </recommendedName>
</protein>